<dbReference type="Pfam" id="PF00753">
    <property type="entry name" value="Lactamase_B"/>
    <property type="match status" value="1"/>
</dbReference>
<dbReference type="InterPro" id="IPR001279">
    <property type="entry name" value="Metallo-B-lactamas"/>
</dbReference>
<dbReference type="RefSeq" id="WP_134080928.1">
    <property type="nucleotide sequence ID" value="NZ_SOQX01000001.1"/>
</dbReference>
<feature type="domain" description="Metallo-beta-lactamase" evidence="3">
    <location>
        <begin position="63"/>
        <end position="247"/>
    </location>
</feature>
<protein>
    <submittedName>
        <fullName evidence="4">Glyoxylase-like metal-dependent hydrolase (Beta-lactamase superfamily II)</fullName>
    </submittedName>
</protein>
<dbReference type="EMBL" id="SOQX01000001">
    <property type="protein sequence ID" value="TDY04214.1"/>
    <property type="molecule type" value="Genomic_DNA"/>
</dbReference>
<organism evidence="4 5">
    <name type="scientific">Thiohalophilus thiocyanatoxydans</name>
    <dbReference type="NCBI Taxonomy" id="381308"/>
    <lineage>
        <taxon>Bacteria</taxon>
        <taxon>Pseudomonadati</taxon>
        <taxon>Pseudomonadota</taxon>
        <taxon>Gammaproteobacteria</taxon>
        <taxon>Thiohalomonadales</taxon>
        <taxon>Thiohalophilaceae</taxon>
        <taxon>Thiohalophilus</taxon>
    </lineage>
</organism>
<dbReference type="InterPro" id="IPR036866">
    <property type="entry name" value="RibonucZ/Hydroxyglut_hydro"/>
</dbReference>
<gene>
    <name evidence="4" type="ORF">EDC23_0587</name>
</gene>
<evidence type="ECO:0000313" key="4">
    <source>
        <dbReference type="EMBL" id="TDY04214.1"/>
    </source>
</evidence>
<dbReference type="SMART" id="SM00849">
    <property type="entry name" value="Lactamase_B"/>
    <property type="match status" value="1"/>
</dbReference>
<sequence>MFSKMYRLLTGPFGFLPLLLLLPLTAVQAEEQIPEPAVEKINDRVYALLGPIGFPSKENHGYMVNSAVLIGDEGVVLIDTGFSNEIGRHLKNTIAGITDKPVTHIINTHHHGDHILGNSAFPDAEIISSKQCRELVEKEGHNWIGILNNMTGKEHPDTRPVPAQTVYPQESRTDVTLQGIPMELWAPAGSHTPGDMMVYLPQDKLLISGDILVKKMIPSFVDAHVGSWIDTLAQIEKREIETVIPGHGPLMTLAEVKAMHQRMADLYAGIEAGYNQGLMDSEIRKTLDLSQWKKMKEFEGQMGININRAYLEIERESF</sequence>
<feature type="signal peptide" evidence="2">
    <location>
        <begin position="1"/>
        <end position="29"/>
    </location>
</feature>
<dbReference type="InterPro" id="IPR050855">
    <property type="entry name" value="NDM-1-like"/>
</dbReference>
<keyword evidence="4" id="KW-0378">Hydrolase</keyword>
<dbReference type="OrthoDB" id="420651at2"/>
<reference evidence="4 5" key="1">
    <citation type="submission" date="2019-03" db="EMBL/GenBank/DDBJ databases">
        <title>Genomic Encyclopedia of Type Strains, Phase IV (KMG-IV): sequencing the most valuable type-strain genomes for metagenomic binning, comparative biology and taxonomic classification.</title>
        <authorList>
            <person name="Goeker M."/>
        </authorList>
    </citation>
    <scope>NUCLEOTIDE SEQUENCE [LARGE SCALE GENOMIC DNA]</scope>
    <source>
        <strain evidence="4 5">DSM 16326</strain>
    </source>
</reference>
<dbReference type="GO" id="GO:0016787">
    <property type="term" value="F:hydrolase activity"/>
    <property type="evidence" value="ECO:0007669"/>
    <property type="project" value="UniProtKB-KW"/>
</dbReference>
<dbReference type="GO" id="GO:0017001">
    <property type="term" value="P:antibiotic catabolic process"/>
    <property type="evidence" value="ECO:0007669"/>
    <property type="project" value="UniProtKB-ARBA"/>
</dbReference>
<dbReference type="PANTHER" id="PTHR42951">
    <property type="entry name" value="METALLO-BETA-LACTAMASE DOMAIN-CONTAINING"/>
    <property type="match status" value="1"/>
</dbReference>
<name>A0A4R8IUV5_9GAMM</name>
<keyword evidence="5" id="KW-1185">Reference proteome</keyword>
<dbReference type="Gene3D" id="3.60.15.10">
    <property type="entry name" value="Ribonuclease Z/Hydroxyacylglutathione hydrolase-like"/>
    <property type="match status" value="1"/>
</dbReference>
<dbReference type="CDD" id="cd16282">
    <property type="entry name" value="metallo-hydrolase-like_MBL-fold"/>
    <property type="match status" value="1"/>
</dbReference>
<evidence type="ECO:0000313" key="5">
    <source>
        <dbReference type="Proteomes" id="UP000294914"/>
    </source>
</evidence>
<feature type="chain" id="PRO_5021033260" evidence="2">
    <location>
        <begin position="30"/>
        <end position="318"/>
    </location>
</feature>
<dbReference type="AlphaFoldDB" id="A0A4R8IUV5"/>
<accession>A0A4R8IUV5</accession>
<dbReference type="PANTHER" id="PTHR42951:SF4">
    <property type="entry name" value="ACYL-COENZYME A THIOESTERASE MBLAC2"/>
    <property type="match status" value="1"/>
</dbReference>
<comment type="caution">
    <text evidence="4">The sequence shown here is derived from an EMBL/GenBank/DDBJ whole genome shotgun (WGS) entry which is preliminary data.</text>
</comment>
<evidence type="ECO:0000259" key="3">
    <source>
        <dbReference type="SMART" id="SM00849"/>
    </source>
</evidence>
<keyword evidence="2" id="KW-0732">Signal</keyword>
<evidence type="ECO:0000256" key="1">
    <source>
        <dbReference type="ARBA" id="ARBA00005250"/>
    </source>
</evidence>
<comment type="similarity">
    <text evidence="1">Belongs to the metallo-beta-lactamase superfamily. Class-B beta-lactamase family.</text>
</comment>
<dbReference type="SUPFAM" id="SSF56281">
    <property type="entry name" value="Metallo-hydrolase/oxidoreductase"/>
    <property type="match status" value="1"/>
</dbReference>
<dbReference type="Proteomes" id="UP000294914">
    <property type="component" value="Unassembled WGS sequence"/>
</dbReference>
<evidence type="ECO:0000256" key="2">
    <source>
        <dbReference type="SAM" id="SignalP"/>
    </source>
</evidence>
<proteinExistence type="inferred from homology"/>